<proteinExistence type="predicted"/>
<evidence type="ECO:0000313" key="2">
    <source>
        <dbReference type="Proteomes" id="UP000664628"/>
    </source>
</evidence>
<dbReference type="PROSITE" id="PS51257">
    <property type="entry name" value="PROKAR_LIPOPROTEIN"/>
    <property type="match status" value="1"/>
</dbReference>
<gene>
    <name evidence="1" type="ORF">J2I46_24155</name>
</gene>
<evidence type="ECO:0008006" key="3">
    <source>
        <dbReference type="Google" id="ProtNLM"/>
    </source>
</evidence>
<sequence length="187" mass="22057">MKITNLGHLINWLYIITCSNLLMAGCQHEPKPFQVKVGKYNIQFPVTSAELQREYHNAVESVLVRLEDTTKSAQATWYFKKSLRDPRRQPYGVIIKLHDKGEKLDSIRTAFEHIYQKPMLRFRPTHLSEYEGYDNSRPIWVTHVNRDTQVALCVNYINDIDIFICYNLEADEEERFVSYQGNIRQDD</sequence>
<protein>
    <recommendedName>
        <fullName evidence="3">Lipoprotein</fullName>
    </recommendedName>
</protein>
<evidence type="ECO:0000313" key="1">
    <source>
        <dbReference type="EMBL" id="MBO0951699.1"/>
    </source>
</evidence>
<name>A0ABS3JNX1_9BACT</name>
<reference evidence="1 2" key="1">
    <citation type="submission" date="2021-03" db="EMBL/GenBank/DDBJ databases">
        <title>Fibrella sp. HMF5405 genome sequencing and assembly.</title>
        <authorList>
            <person name="Kang H."/>
            <person name="Kim H."/>
            <person name="Bae S."/>
            <person name="Joh K."/>
        </authorList>
    </citation>
    <scope>NUCLEOTIDE SEQUENCE [LARGE SCALE GENOMIC DNA]</scope>
    <source>
        <strain evidence="1 2">HMF5405</strain>
    </source>
</reference>
<comment type="caution">
    <text evidence="1">The sequence shown here is derived from an EMBL/GenBank/DDBJ whole genome shotgun (WGS) entry which is preliminary data.</text>
</comment>
<dbReference type="EMBL" id="JAFMYW010000008">
    <property type="protein sequence ID" value="MBO0951699.1"/>
    <property type="molecule type" value="Genomic_DNA"/>
</dbReference>
<dbReference type="Proteomes" id="UP000664628">
    <property type="component" value="Unassembled WGS sequence"/>
</dbReference>
<dbReference type="RefSeq" id="WP_207331644.1">
    <property type="nucleotide sequence ID" value="NZ_JAFMYW010000008.1"/>
</dbReference>
<keyword evidence="2" id="KW-1185">Reference proteome</keyword>
<accession>A0ABS3JNX1</accession>
<organism evidence="1 2">
    <name type="scientific">Fibrella forsythiae</name>
    <dbReference type="NCBI Taxonomy" id="2817061"/>
    <lineage>
        <taxon>Bacteria</taxon>
        <taxon>Pseudomonadati</taxon>
        <taxon>Bacteroidota</taxon>
        <taxon>Cytophagia</taxon>
        <taxon>Cytophagales</taxon>
        <taxon>Spirosomataceae</taxon>
        <taxon>Fibrella</taxon>
    </lineage>
</organism>